<dbReference type="GO" id="GO:0005525">
    <property type="term" value="F:GTP binding"/>
    <property type="evidence" value="ECO:0007669"/>
    <property type="project" value="InterPro"/>
</dbReference>
<keyword evidence="5" id="KW-0460">Magnesium</keyword>
<dbReference type="GO" id="GO:0005737">
    <property type="term" value="C:cytoplasm"/>
    <property type="evidence" value="ECO:0007669"/>
    <property type="project" value="TreeGrafter"/>
</dbReference>
<evidence type="ECO:0000256" key="6">
    <source>
        <dbReference type="HAMAP-Rule" id="MF_00944"/>
    </source>
</evidence>
<dbReference type="PANTHER" id="PTHR23305:SF18">
    <property type="entry name" value="OBG-TYPE G DOMAIN-CONTAINING PROTEIN"/>
    <property type="match status" value="1"/>
</dbReference>
<organism evidence="10 11">
    <name type="scientific">Saccharococcus thermophilus</name>
    <dbReference type="NCBI Taxonomy" id="29396"/>
    <lineage>
        <taxon>Bacteria</taxon>
        <taxon>Bacillati</taxon>
        <taxon>Bacillota</taxon>
        <taxon>Bacilli</taxon>
        <taxon>Bacillales</taxon>
        <taxon>Anoxybacillaceae</taxon>
        <taxon>Saccharococcus</taxon>
    </lineage>
</organism>
<dbReference type="GO" id="GO:0016887">
    <property type="term" value="F:ATP hydrolysis activity"/>
    <property type="evidence" value="ECO:0007669"/>
    <property type="project" value="UniProtKB-UniRule"/>
</dbReference>
<keyword evidence="11" id="KW-1185">Reference proteome</keyword>
<evidence type="ECO:0000256" key="4">
    <source>
        <dbReference type="ARBA" id="ARBA00022840"/>
    </source>
</evidence>
<evidence type="ECO:0000313" key="10">
    <source>
        <dbReference type="EMBL" id="NIK13732.1"/>
    </source>
</evidence>
<evidence type="ECO:0000256" key="2">
    <source>
        <dbReference type="ARBA" id="ARBA00022723"/>
    </source>
</evidence>
<gene>
    <name evidence="6" type="primary">ychF</name>
    <name evidence="10" type="ORF">BDD39_000242</name>
</gene>
<comment type="caution">
    <text evidence="10">The sequence shown here is derived from an EMBL/GenBank/DDBJ whole genome shotgun (WGS) entry which is preliminary data.</text>
</comment>
<dbReference type="InterPro" id="IPR004396">
    <property type="entry name" value="ATPase_YchF/OLA1"/>
</dbReference>
<dbReference type="CDD" id="cd01900">
    <property type="entry name" value="YchF"/>
    <property type="match status" value="1"/>
</dbReference>
<dbReference type="Proteomes" id="UP000532769">
    <property type="component" value="Unassembled WGS sequence"/>
</dbReference>
<evidence type="ECO:0000259" key="9">
    <source>
        <dbReference type="PROSITE" id="PS51880"/>
    </source>
</evidence>
<protein>
    <recommendedName>
        <fullName evidence="6">Ribosome-binding ATPase YchF</fullName>
    </recommendedName>
</protein>
<dbReference type="InterPro" id="IPR013029">
    <property type="entry name" value="YchF_C"/>
</dbReference>
<dbReference type="CDD" id="cd04867">
    <property type="entry name" value="TGS_YchF_OLA1"/>
    <property type="match status" value="1"/>
</dbReference>
<comment type="similarity">
    <text evidence="6">Belongs to the TRAFAC class OBG-HflX-like GTPase superfamily. OBG GTPase family. YchF/OLA1 subfamily.</text>
</comment>
<dbReference type="InterPro" id="IPR031167">
    <property type="entry name" value="G_OBG"/>
</dbReference>
<dbReference type="Gene3D" id="3.10.20.30">
    <property type="match status" value="1"/>
</dbReference>
<evidence type="ECO:0000256" key="1">
    <source>
        <dbReference type="ARBA" id="ARBA00001946"/>
    </source>
</evidence>
<dbReference type="PANTHER" id="PTHR23305">
    <property type="entry name" value="OBG GTPASE FAMILY"/>
    <property type="match status" value="1"/>
</dbReference>
<dbReference type="FunFam" id="1.10.150.300:FF:000004">
    <property type="entry name" value="Ribosome-binding ATPase YchF"/>
    <property type="match status" value="1"/>
</dbReference>
<feature type="domain" description="OBG-type G" evidence="8">
    <location>
        <begin position="16"/>
        <end position="272"/>
    </location>
</feature>
<comment type="cofactor">
    <cofactor evidence="1">
        <name>Mg(2+)</name>
        <dbReference type="ChEBI" id="CHEBI:18420"/>
    </cofactor>
</comment>
<dbReference type="PROSITE" id="PS51880">
    <property type="entry name" value="TGS"/>
    <property type="match status" value="1"/>
</dbReference>
<evidence type="ECO:0000256" key="7">
    <source>
        <dbReference type="SAM" id="Coils"/>
    </source>
</evidence>
<dbReference type="InterPro" id="IPR027417">
    <property type="entry name" value="P-loop_NTPase"/>
</dbReference>
<evidence type="ECO:0000256" key="3">
    <source>
        <dbReference type="ARBA" id="ARBA00022741"/>
    </source>
</evidence>
<dbReference type="AlphaFoldDB" id="A0A846MAY3"/>
<dbReference type="InterPro" id="IPR023192">
    <property type="entry name" value="TGS-like_dom_sf"/>
</dbReference>
<dbReference type="GO" id="GO:0005524">
    <property type="term" value="F:ATP binding"/>
    <property type="evidence" value="ECO:0007669"/>
    <property type="project" value="UniProtKB-UniRule"/>
</dbReference>
<dbReference type="Pfam" id="PF01926">
    <property type="entry name" value="MMR_HSR1"/>
    <property type="match status" value="1"/>
</dbReference>
<evidence type="ECO:0000256" key="5">
    <source>
        <dbReference type="ARBA" id="ARBA00022842"/>
    </source>
</evidence>
<dbReference type="InterPro" id="IPR041706">
    <property type="entry name" value="YchF_N"/>
</dbReference>
<evidence type="ECO:0000259" key="8">
    <source>
        <dbReference type="PROSITE" id="PS51710"/>
    </source>
</evidence>
<evidence type="ECO:0000313" key="11">
    <source>
        <dbReference type="Proteomes" id="UP000532769"/>
    </source>
</evidence>
<keyword evidence="2" id="KW-0479">Metal-binding</keyword>
<dbReference type="InterPro" id="IPR004095">
    <property type="entry name" value="TGS"/>
</dbReference>
<dbReference type="InterPro" id="IPR012675">
    <property type="entry name" value="Beta-grasp_dom_sf"/>
</dbReference>
<name>A0A846MAY3_9BACL</name>
<dbReference type="PROSITE" id="PS51710">
    <property type="entry name" value="G_OBG"/>
    <property type="match status" value="1"/>
</dbReference>
<dbReference type="FunFam" id="3.10.20.30:FF:000001">
    <property type="entry name" value="Ribosome-binding ATPase YchF"/>
    <property type="match status" value="1"/>
</dbReference>
<comment type="function">
    <text evidence="6">ATPase that binds to both the 70S ribosome and the 50S ribosomal subunit in a nucleotide-independent manner.</text>
</comment>
<dbReference type="InterPro" id="IPR012676">
    <property type="entry name" value="TGS-like"/>
</dbReference>
<keyword evidence="7" id="KW-0175">Coiled coil</keyword>
<feature type="binding site" evidence="6">
    <location>
        <begin position="25"/>
        <end position="30"/>
    </location>
    <ligand>
        <name>ATP</name>
        <dbReference type="ChEBI" id="CHEBI:30616"/>
    </ligand>
</feature>
<dbReference type="PRINTS" id="PR00326">
    <property type="entry name" value="GTP1OBG"/>
</dbReference>
<keyword evidence="4 6" id="KW-0067">ATP-binding</keyword>
<sequence length="379" mass="41935">MRKDATGKEGVECMGLTAGIVGLPNVGKSTLFNAITKAGAESANYPFCTIEPNIGIVEVPDERLKVLTEMFKPKRTVPTVFEFTDIAGIVKGASKGEGLGNKFLSHIRQVDAICQVVRCFTDENITHVAGKVDPLADIETINLELILADLETVDKRIDRVGKIAKQKDKDAAFEYDILLRLKETFEAGKPARTLSFTEEEMKVVKQLHLLTIKPMLYVANVGEEDVANPNSNPFVQQVREFAKSDNAEVIVVCAKIEEEIAQLDDEEKELFLQELGIEQSGLDQLIRASYSLLGLATFFTAGEQEVRAWTFRKGMKAPECAGIIHSDFERGFIRAETVSYEDLVAAGSMAAAREAGKIRLEGKDYEVQDGDIIYFRFNV</sequence>
<dbReference type="SUPFAM" id="SSF81271">
    <property type="entry name" value="TGS-like"/>
    <property type="match status" value="1"/>
</dbReference>
<keyword evidence="3 6" id="KW-0547">Nucleotide-binding</keyword>
<dbReference type="GO" id="GO:0043023">
    <property type="term" value="F:ribosomal large subunit binding"/>
    <property type="evidence" value="ECO:0007669"/>
    <property type="project" value="UniProtKB-UniRule"/>
</dbReference>
<feature type="coiled-coil region" evidence="7">
    <location>
        <begin position="246"/>
        <end position="273"/>
    </location>
</feature>
<proteinExistence type="inferred from homology"/>
<dbReference type="EMBL" id="JAASRS010000001">
    <property type="protein sequence ID" value="NIK13732.1"/>
    <property type="molecule type" value="Genomic_DNA"/>
</dbReference>
<feature type="domain" description="TGS" evidence="9">
    <location>
        <begin position="294"/>
        <end position="377"/>
    </location>
</feature>
<dbReference type="InterPro" id="IPR006073">
    <property type="entry name" value="GTP-bd"/>
</dbReference>
<dbReference type="GO" id="GO:0046872">
    <property type="term" value="F:metal ion binding"/>
    <property type="evidence" value="ECO:0007669"/>
    <property type="project" value="UniProtKB-KW"/>
</dbReference>
<reference evidence="10 11" key="1">
    <citation type="submission" date="2020-03" db="EMBL/GenBank/DDBJ databases">
        <title>Genomic Encyclopedia of Archaeal and Bacterial Type Strains, Phase II (KMG-II): from individual species to whole genera.</title>
        <authorList>
            <person name="Goeker M."/>
        </authorList>
    </citation>
    <scope>NUCLEOTIDE SEQUENCE [LARGE SCALE GENOMIC DNA]</scope>
    <source>
        <strain evidence="10 11">DSM 4749</strain>
    </source>
</reference>
<dbReference type="SUPFAM" id="SSF52540">
    <property type="entry name" value="P-loop containing nucleoside triphosphate hydrolases"/>
    <property type="match status" value="1"/>
</dbReference>
<dbReference type="NCBIfam" id="TIGR00092">
    <property type="entry name" value="redox-regulated ATPase YchF"/>
    <property type="match status" value="1"/>
</dbReference>
<accession>A0A846MAY3</accession>
<dbReference type="Gene3D" id="3.40.50.300">
    <property type="entry name" value="P-loop containing nucleotide triphosphate hydrolases"/>
    <property type="match status" value="1"/>
</dbReference>
<dbReference type="PIRSF" id="PIRSF006641">
    <property type="entry name" value="CHP00092"/>
    <property type="match status" value="1"/>
</dbReference>
<dbReference type="Pfam" id="PF06071">
    <property type="entry name" value="YchF-GTPase_C"/>
    <property type="match status" value="1"/>
</dbReference>
<dbReference type="HAMAP" id="MF_00944">
    <property type="entry name" value="YchF_OLA1_ATPase"/>
    <property type="match status" value="1"/>
</dbReference>
<dbReference type="Gene3D" id="1.10.150.300">
    <property type="entry name" value="TGS-like domain"/>
    <property type="match status" value="1"/>
</dbReference>